<dbReference type="RefSeq" id="WP_018581034.1">
    <property type="nucleotide sequence ID" value="NZ_LDYD01000005.1"/>
</dbReference>
<evidence type="ECO:0000256" key="6">
    <source>
        <dbReference type="SAM" id="Phobius"/>
    </source>
</evidence>
<evidence type="ECO:0000256" key="2">
    <source>
        <dbReference type="ARBA" id="ARBA00022475"/>
    </source>
</evidence>
<sequence length="381" mass="40244">MTTSFRGPGTISTVFPLEEGTDRVALSTAGKAVRIAVVVVAVFLLVLSVYLVALGVNELSATRAQRMFDFAGHPIVALAVGVLATALVQSSSTVTTFTVAAVATGALDLSSAIPLILGANIGTTITPLLISFSYVRDKDAFRRAHATAALHFWFNAIGVALVFPLEYFFGPARRLLPEISLPDEQLWFGPVFEIATILPVYGGWAILAGVVLLIVSIHLIDRQLKHLLTPLAWRVLGHTSHRSALAGFGGGLMLTLLIQASSATVSATLPFATAKLADARGYLAIITGANVGTTFIAVLAAFATPGDFSAIALQAALVHVLFNVAGAITVAIISPLRHLIYRLAEYQGQQAQRSAWSAAAFIAVIWFALPALCMLAYTITH</sequence>
<protein>
    <submittedName>
        <fullName evidence="7">Sodium-dependent phosphate pump NptA</fullName>
    </submittedName>
</protein>
<feature type="transmembrane region" description="Helical" evidence="6">
    <location>
        <begin position="32"/>
        <end position="54"/>
    </location>
</feature>
<dbReference type="InterPro" id="IPR003841">
    <property type="entry name" value="Na/Pi_transpt"/>
</dbReference>
<evidence type="ECO:0000313" key="7">
    <source>
        <dbReference type="EMBL" id="STC68892.1"/>
    </source>
</evidence>
<keyword evidence="4 6" id="KW-1133">Transmembrane helix</keyword>
<feature type="transmembrane region" description="Helical" evidence="6">
    <location>
        <begin position="75"/>
        <end position="103"/>
    </location>
</feature>
<feature type="transmembrane region" description="Helical" evidence="6">
    <location>
        <begin position="115"/>
        <end position="135"/>
    </location>
</feature>
<feature type="transmembrane region" description="Helical" evidence="6">
    <location>
        <begin position="281"/>
        <end position="303"/>
    </location>
</feature>
<evidence type="ECO:0000313" key="8">
    <source>
        <dbReference type="Proteomes" id="UP000254467"/>
    </source>
</evidence>
<feature type="transmembrane region" description="Helical" evidence="6">
    <location>
        <begin position="356"/>
        <end position="379"/>
    </location>
</feature>
<dbReference type="Proteomes" id="UP000254467">
    <property type="component" value="Unassembled WGS sequence"/>
</dbReference>
<evidence type="ECO:0000256" key="4">
    <source>
        <dbReference type="ARBA" id="ARBA00022989"/>
    </source>
</evidence>
<dbReference type="GO" id="GO:0005436">
    <property type="term" value="F:sodium:phosphate symporter activity"/>
    <property type="evidence" value="ECO:0007669"/>
    <property type="project" value="InterPro"/>
</dbReference>
<dbReference type="PANTHER" id="PTHR10010">
    <property type="entry name" value="SOLUTE CARRIER FAMILY 34 SODIUM PHOSPHATE , MEMBER 2-RELATED"/>
    <property type="match status" value="1"/>
</dbReference>
<dbReference type="Pfam" id="PF02690">
    <property type="entry name" value="Na_Pi_cotrans"/>
    <property type="match status" value="2"/>
</dbReference>
<dbReference type="STRING" id="35756.GCA_001044155_01010"/>
<dbReference type="PANTHER" id="PTHR10010:SF46">
    <property type="entry name" value="SODIUM-DEPENDENT PHOSPHATE TRANSPORT PROTEIN 2B"/>
    <property type="match status" value="1"/>
</dbReference>
<dbReference type="NCBIfam" id="NF037997">
    <property type="entry name" value="Na_Pi_symport"/>
    <property type="match status" value="1"/>
</dbReference>
<evidence type="ECO:0000256" key="1">
    <source>
        <dbReference type="ARBA" id="ARBA00004651"/>
    </source>
</evidence>
<proteinExistence type="predicted"/>
<evidence type="ECO:0000256" key="5">
    <source>
        <dbReference type="ARBA" id="ARBA00023136"/>
    </source>
</evidence>
<dbReference type="GO" id="GO:0005886">
    <property type="term" value="C:plasma membrane"/>
    <property type="evidence" value="ECO:0007669"/>
    <property type="project" value="UniProtKB-SubCell"/>
</dbReference>
<reference evidence="7 8" key="1">
    <citation type="submission" date="2018-06" db="EMBL/GenBank/DDBJ databases">
        <authorList>
            <consortium name="Pathogen Informatics"/>
            <person name="Doyle S."/>
        </authorList>
    </citation>
    <scope>NUCLEOTIDE SEQUENCE [LARGE SCALE GENOMIC DNA]</scope>
    <source>
        <strain evidence="7 8">NCTC11862</strain>
    </source>
</reference>
<keyword evidence="3 6" id="KW-0812">Transmembrane</keyword>
<keyword evidence="2" id="KW-1003">Cell membrane</keyword>
<dbReference type="AlphaFoldDB" id="A0A376CKV3"/>
<organism evidence="7 8">
    <name type="scientific">Corynebacterium pilosum</name>
    <dbReference type="NCBI Taxonomy" id="35756"/>
    <lineage>
        <taxon>Bacteria</taxon>
        <taxon>Bacillati</taxon>
        <taxon>Actinomycetota</taxon>
        <taxon>Actinomycetes</taxon>
        <taxon>Mycobacteriales</taxon>
        <taxon>Corynebacteriaceae</taxon>
        <taxon>Corynebacterium</taxon>
    </lineage>
</organism>
<comment type="subcellular location">
    <subcellularLocation>
        <location evidence="1">Cell membrane</location>
        <topology evidence="1">Multi-pass membrane protein</topology>
    </subcellularLocation>
</comment>
<feature type="transmembrane region" description="Helical" evidence="6">
    <location>
        <begin position="187"/>
        <end position="220"/>
    </location>
</feature>
<name>A0A376CKV3_9CORY</name>
<feature type="transmembrane region" description="Helical" evidence="6">
    <location>
        <begin position="315"/>
        <end position="336"/>
    </location>
</feature>
<feature type="transmembrane region" description="Helical" evidence="6">
    <location>
        <begin position="147"/>
        <end position="167"/>
    </location>
</feature>
<evidence type="ECO:0000256" key="3">
    <source>
        <dbReference type="ARBA" id="ARBA00022692"/>
    </source>
</evidence>
<dbReference type="OrthoDB" id="9763003at2"/>
<dbReference type="GO" id="GO:0044341">
    <property type="term" value="P:sodium-dependent phosphate transport"/>
    <property type="evidence" value="ECO:0007669"/>
    <property type="project" value="InterPro"/>
</dbReference>
<dbReference type="EMBL" id="UFXQ01000001">
    <property type="protein sequence ID" value="STC68892.1"/>
    <property type="molecule type" value="Genomic_DNA"/>
</dbReference>
<gene>
    <name evidence="7" type="ORF">NCTC11862_00668</name>
</gene>
<accession>A0A376CKV3</accession>
<keyword evidence="5 6" id="KW-0472">Membrane</keyword>
<keyword evidence="8" id="KW-1185">Reference proteome</keyword>